<dbReference type="RefSeq" id="WP_200673409.1">
    <property type="nucleotide sequence ID" value="NZ_JAACYA010000001.1"/>
</dbReference>
<dbReference type="InterPro" id="IPR052339">
    <property type="entry name" value="Fe-S_Maturation_MIP18"/>
</dbReference>
<evidence type="ECO:0000313" key="3">
    <source>
        <dbReference type="Proteomes" id="UP000772812"/>
    </source>
</evidence>
<sequence length="101" mass="11216">MTVSKDDVYRALKNVLDPEIGFNIVDLGLVYDVEVNDGKVKVKMTLSSPSCPLSGTILSWVESAVRNIEGVKDVEIELVWDPPWSIEMASDEVKKALGMKY</sequence>
<proteinExistence type="predicted"/>
<dbReference type="EMBL" id="JAACYA010000001">
    <property type="protein sequence ID" value="MBK3332016.1"/>
    <property type="molecule type" value="Genomic_DNA"/>
</dbReference>
<keyword evidence="3" id="KW-1185">Reference proteome</keyword>
<protein>
    <submittedName>
        <fullName evidence="2">DUF59 domain-containing protein</fullName>
    </submittedName>
</protein>
<dbReference type="SUPFAM" id="SSF117916">
    <property type="entry name" value="Fe-S cluster assembly (FSCA) domain-like"/>
    <property type="match status" value="1"/>
</dbReference>
<accession>A0ABS1GGR4</accession>
<feature type="domain" description="MIP18 family-like" evidence="1">
    <location>
        <begin position="5"/>
        <end position="77"/>
    </location>
</feature>
<dbReference type="Pfam" id="PF01883">
    <property type="entry name" value="FeS_assembly_P"/>
    <property type="match status" value="1"/>
</dbReference>
<dbReference type="Proteomes" id="UP000772812">
    <property type="component" value="Unassembled WGS sequence"/>
</dbReference>
<comment type="caution">
    <text evidence="2">The sequence shown here is derived from an EMBL/GenBank/DDBJ whole genome shotgun (WGS) entry which is preliminary data.</text>
</comment>
<reference evidence="2 3" key="1">
    <citation type="journal article" date="2021" name="Syst. Appl. Microbiol.">
        <title>Persephonella atlantica sp. nov.: How to adapt to physico-chemical gradients in high temperature hydrothermal habitats.</title>
        <authorList>
            <person name="Francois D.X."/>
            <person name="Godfroy A."/>
            <person name="Mathien C."/>
            <person name="Aube J."/>
            <person name="Cathalot C."/>
            <person name="Lesongeur F."/>
            <person name="L'Haridon S."/>
            <person name="Philippon X."/>
            <person name="Roussel E.G."/>
        </authorList>
    </citation>
    <scope>NUCLEOTIDE SEQUENCE [LARGE SCALE GENOMIC DNA]</scope>
    <source>
        <strain evidence="2 3">MO1340</strain>
    </source>
</reference>
<gene>
    <name evidence="2" type="ORF">GWK41_02910</name>
</gene>
<dbReference type="InterPro" id="IPR034904">
    <property type="entry name" value="FSCA_dom_sf"/>
</dbReference>
<dbReference type="PANTHER" id="PTHR42831:SF1">
    <property type="entry name" value="FE-S PROTEIN MATURATION AUXILIARY FACTOR YITW"/>
    <property type="match status" value="1"/>
</dbReference>
<organism evidence="2 3">
    <name type="scientific">Persephonella atlantica</name>
    <dbReference type="NCBI Taxonomy" id="2699429"/>
    <lineage>
        <taxon>Bacteria</taxon>
        <taxon>Pseudomonadati</taxon>
        <taxon>Aquificota</taxon>
        <taxon>Aquificia</taxon>
        <taxon>Aquificales</taxon>
        <taxon>Hydrogenothermaceae</taxon>
        <taxon>Persephonella</taxon>
    </lineage>
</organism>
<dbReference type="Gene3D" id="3.30.300.130">
    <property type="entry name" value="Fe-S cluster assembly (FSCA)"/>
    <property type="match status" value="1"/>
</dbReference>
<dbReference type="InterPro" id="IPR002744">
    <property type="entry name" value="MIP18-like"/>
</dbReference>
<evidence type="ECO:0000259" key="1">
    <source>
        <dbReference type="Pfam" id="PF01883"/>
    </source>
</evidence>
<dbReference type="PANTHER" id="PTHR42831">
    <property type="entry name" value="FE-S PROTEIN MATURATION AUXILIARY FACTOR YITW"/>
    <property type="match status" value="1"/>
</dbReference>
<name>A0ABS1GGR4_9AQUI</name>
<evidence type="ECO:0000313" key="2">
    <source>
        <dbReference type="EMBL" id="MBK3332016.1"/>
    </source>
</evidence>